<dbReference type="CDD" id="cd24056">
    <property type="entry name" value="ASKHA_NBD_MtPPX1-like"/>
    <property type="match status" value="1"/>
</dbReference>
<dbReference type="GO" id="GO:0016462">
    <property type="term" value="F:pyrophosphatase activity"/>
    <property type="evidence" value="ECO:0007669"/>
    <property type="project" value="TreeGrafter"/>
</dbReference>
<evidence type="ECO:0000313" key="5">
    <source>
        <dbReference type="Proteomes" id="UP000234331"/>
    </source>
</evidence>
<dbReference type="AlphaFoldDB" id="A0A2I2KWL2"/>
<keyword evidence="2" id="KW-0378">Hydrolase</keyword>
<dbReference type="Gene3D" id="3.30.420.40">
    <property type="match status" value="1"/>
</dbReference>
<evidence type="ECO:0000313" key="4">
    <source>
        <dbReference type="EMBL" id="SNQ50051.1"/>
    </source>
</evidence>
<reference evidence="4 5" key="1">
    <citation type="submission" date="2017-06" db="EMBL/GenBank/DDBJ databases">
        <authorList>
            <person name="Kim H.J."/>
            <person name="Triplett B.A."/>
        </authorList>
    </citation>
    <scope>NUCLEOTIDE SEQUENCE [LARGE SCALE GENOMIC DNA]</scope>
    <source>
        <strain evidence="4">FRACA_ARgP5</strain>
    </source>
</reference>
<dbReference type="SUPFAM" id="SSF53067">
    <property type="entry name" value="Actin-like ATPase domain"/>
    <property type="match status" value="2"/>
</dbReference>
<name>A0A2I2KWL2_9ACTN</name>
<gene>
    <name evidence="4" type="ORF">FRACA_40079</name>
</gene>
<evidence type="ECO:0000256" key="2">
    <source>
        <dbReference type="ARBA" id="ARBA00022801"/>
    </source>
</evidence>
<keyword evidence="5" id="KW-1185">Reference proteome</keyword>
<dbReference type="EMBL" id="FZMO01000334">
    <property type="protein sequence ID" value="SNQ50051.1"/>
    <property type="molecule type" value="Genomic_DNA"/>
</dbReference>
<proteinExistence type="inferred from homology"/>
<comment type="similarity">
    <text evidence="1">Belongs to the GppA/Ppx family.</text>
</comment>
<feature type="domain" description="Ppx/GppA phosphatase N-terminal" evidence="3">
    <location>
        <begin position="70"/>
        <end position="358"/>
    </location>
</feature>
<dbReference type="Pfam" id="PF02541">
    <property type="entry name" value="Ppx-GppA"/>
    <property type="match status" value="1"/>
</dbReference>
<dbReference type="InterPro" id="IPR050273">
    <property type="entry name" value="GppA/Ppx_hydrolase"/>
</dbReference>
<dbReference type="Proteomes" id="UP000234331">
    <property type="component" value="Unassembled WGS sequence"/>
</dbReference>
<protein>
    <recommendedName>
        <fullName evidence="3">Ppx/GppA phosphatase N-terminal domain-containing protein</fullName>
    </recommendedName>
</protein>
<organism evidence="4 5">
    <name type="scientific">Frankia canadensis</name>
    <dbReference type="NCBI Taxonomy" id="1836972"/>
    <lineage>
        <taxon>Bacteria</taxon>
        <taxon>Bacillati</taxon>
        <taxon>Actinomycetota</taxon>
        <taxon>Actinomycetes</taxon>
        <taxon>Frankiales</taxon>
        <taxon>Frankiaceae</taxon>
        <taxon>Frankia</taxon>
    </lineage>
</organism>
<evidence type="ECO:0000256" key="1">
    <source>
        <dbReference type="ARBA" id="ARBA00007125"/>
    </source>
</evidence>
<evidence type="ECO:0000259" key="3">
    <source>
        <dbReference type="Pfam" id="PF02541"/>
    </source>
</evidence>
<dbReference type="FunFam" id="3.30.420.150:FF:000006">
    <property type="entry name" value="Ppx/GppA family phosphatase"/>
    <property type="match status" value="1"/>
</dbReference>
<dbReference type="PANTHER" id="PTHR30005:SF0">
    <property type="entry name" value="RETROGRADE REGULATION PROTEIN 2"/>
    <property type="match status" value="1"/>
</dbReference>
<sequence>MASWPERFWRWAWRGGPRGGAVSLAPGVLAPGAPARGAAVDVSPLPAGPHPGPMRLGVIDIGSNTVHLLVVDAHRGGQPQPAASVRVPLRLVELLEADGSLGPEGEQALTACVLDMRQQADALGVHDLAAFATSALREASNGEQVLDRVKGATGVAIGMLSGEEEARLTFLAVRRWFGWSAGRLLALDIGGGSLEIGAGMHEDPEVVASLPLGASRLTRDWLAAGDPPKRGELAELRRYVRAQIAPVVGTIYHLGEHTRAVATSKTFRSLARIAGAEPYSRGPYTRRVLRRDDVAEVVARLARMPAQERAALPGVSASRAGQLLAGAVVAAEALDLFSVEEAEICPWALREGVILRRLDWLTSG</sequence>
<dbReference type="InterPro" id="IPR043129">
    <property type="entry name" value="ATPase_NBD"/>
</dbReference>
<dbReference type="InterPro" id="IPR003695">
    <property type="entry name" value="Ppx_GppA_N"/>
</dbReference>
<dbReference type="Gene3D" id="3.30.420.150">
    <property type="entry name" value="Exopolyphosphatase. Domain 2"/>
    <property type="match status" value="1"/>
</dbReference>
<accession>A0A2I2KWL2</accession>
<dbReference type="PANTHER" id="PTHR30005">
    <property type="entry name" value="EXOPOLYPHOSPHATASE"/>
    <property type="match status" value="1"/>
</dbReference>